<dbReference type="GO" id="GO:0016209">
    <property type="term" value="F:antioxidant activity"/>
    <property type="evidence" value="ECO:0007669"/>
    <property type="project" value="InterPro"/>
</dbReference>
<dbReference type="AlphaFoldDB" id="A0A073AXB4"/>
<dbReference type="InterPro" id="IPR013766">
    <property type="entry name" value="Thioredoxin_domain"/>
</dbReference>
<dbReference type="RefSeq" id="WP_029719761.1">
    <property type="nucleotide sequence ID" value="NZ_JNVU01000037.1"/>
</dbReference>
<dbReference type="Gene3D" id="3.40.30.10">
    <property type="entry name" value="Glutaredoxin"/>
    <property type="match status" value="1"/>
</dbReference>
<keyword evidence="2" id="KW-0201">Cytochrome c-type biogenesis</keyword>
<dbReference type="SUPFAM" id="SSF52833">
    <property type="entry name" value="Thioredoxin-like"/>
    <property type="match status" value="1"/>
</dbReference>
<dbReference type="OrthoDB" id="9796554at2"/>
<protein>
    <submittedName>
        <fullName evidence="9">Redoxin</fullName>
    </submittedName>
</protein>
<keyword evidence="5" id="KW-0676">Redox-active center</keyword>
<evidence type="ECO:0000256" key="6">
    <source>
        <dbReference type="SAM" id="MobiDB-lite"/>
    </source>
</evidence>
<dbReference type="CDD" id="cd02966">
    <property type="entry name" value="TlpA_like_family"/>
    <property type="match status" value="1"/>
</dbReference>
<keyword evidence="7" id="KW-0812">Transmembrane</keyword>
<dbReference type="GO" id="GO:0017004">
    <property type="term" value="P:cytochrome complex assembly"/>
    <property type="evidence" value="ECO:0007669"/>
    <property type="project" value="UniProtKB-KW"/>
</dbReference>
<evidence type="ECO:0000259" key="8">
    <source>
        <dbReference type="PROSITE" id="PS51352"/>
    </source>
</evidence>
<evidence type="ECO:0000256" key="5">
    <source>
        <dbReference type="ARBA" id="ARBA00023284"/>
    </source>
</evidence>
<dbReference type="eggNOG" id="COG0526">
    <property type="taxonomic scope" value="Bacteria"/>
</dbReference>
<reference evidence="9 10" key="1">
    <citation type="submission" date="2014-06" db="EMBL/GenBank/DDBJ databases">
        <title>Saccharopolyspora rectivirgula DSM-43113 Genome sequencing.</title>
        <authorList>
            <person name="Barrera C."/>
            <person name="Millon L."/>
            <person name="Rognon B."/>
            <person name="Zaugg C."/>
            <person name="Monod M."/>
        </authorList>
    </citation>
    <scope>NUCLEOTIDE SEQUENCE [LARGE SCALE GENOMIC DNA]</scope>
    <source>
        <strain evidence="9 10">DSM 43113</strain>
    </source>
</reference>
<keyword evidence="7" id="KW-0472">Membrane</keyword>
<dbReference type="Proteomes" id="UP000031419">
    <property type="component" value="Unassembled WGS sequence"/>
</dbReference>
<gene>
    <name evidence="9" type="ORF">GU90_15290</name>
</gene>
<dbReference type="GO" id="GO:0030313">
    <property type="term" value="C:cell envelope"/>
    <property type="evidence" value="ECO:0007669"/>
    <property type="project" value="UniProtKB-SubCell"/>
</dbReference>
<dbReference type="PROSITE" id="PS00194">
    <property type="entry name" value="THIOREDOXIN_1"/>
    <property type="match status" value="1"/>
</dbReference>
<evidence type="ECO:0000256" key="2">
    <source>
        <dbReference type="ARBA" id="ARBA00022748"/>
    </source>
</evidence>
<keyword evidence="10" id="KW-1185">Reference proteome</keyword>
<keyword evidence="3" id="KW-0735">Signal-anchor</keyword>
<evidence type="ECO:0000313" key="10">
    <source>
        <dbReference type="Proteomes" id="UP000031419"/>
    </source>
</evidence>
<evidence type="ECO:0000256" key="4">
    <source>
        <dbReference type="ARBA" id="ARBA00023157"/>
    </source>
</evidence>
<dbReference type="InterPro" id="IPR000866">
    <property type="entry name" value="AhpC/TSA"/>
</dbReference>
<accession>A0A073AXB4</accession>
<comment type="subcellular location">
    <subcellularLocation>
        <location evidence="1">Cell envelope</location>
    </subcellularLocation>
</comment>
<dbReference type="GO" id="GO:0016491">
    <property type="term" value="F:oxidoreductase activity"/>
    <property type="evidence" value="ECO:0007669"/>
    <property type="project" value="InterPro"/>
</dbReference>
<proteinExistence type="predicted"/>
<dbReference type="InterPro" id="IPR017937">
    <property type="entry name" value="Thioredoxin_CS"/>
</dbReference>
<feature type="transmembrane region" description="Helical" evidence="7">
    <location>
        <begin position="12"/>
        <end position="30"/>
    </location>
</feature>
<organism evidence="9 10">
    <name type="scientific">Saccharopolyspora rectivirgula</name>
    <dbReference type="NCBI Taxonomy" id="28042"/>
    <lineage>
        <taxon>Bacteria</taxon>
        <taxon>Bacillati</taxon>
        <taxon>Actinomycetota</taxon>
        <taxon>Actinomycetes</taxon>
        <taxon>Pseudonocardiales</taxon>
        <taxon>Pseudonocardiaceae</taxon>
        <taxon>Saccharopolyspora</taxon>
    </lineage>
</organism>
<keyword evidence="4" id="KW-1015">Disulfide bond</keyword>
<evidence type="ECO:0000256" key="3">
    <source>
        <dbReference type="ARBA" id="ARBA00022968"/>
    </source>
</evidence>
<sequence>MSRLGAYRNEIRWTLVVLVFAVLGVVALWPRSPEPGSEGTAPPPQQASQPVSQAQRDAAALADCSPAPQPAAGLEGVTATCLATGEPVDLGKAVAGEPTLVNVWATWCAPCRAELPALQAYSEQPDAIRVVGVQVESGEADGLDLLTELGVHYPNVYDPAGRSRTALPGPNVLPVSYVVTTSGQVRPIEPPTVFTSPEEVRQAVQRTLEPR</sequence>
<evidence type="ECO:0000256" key="1">
    <source>
        <dbReference type="ARBA" id="ARBA00004196"/>
    </source>
</evidence>
<dbReference type="STRING" id="28042.GU90_15290"/>
<dbReference type="Pfam" id="PF00578">
    <property type="entry name" value="AhpC-TSA"/>
    <property type="match status" value="1"/>
</dbReference>
<dbReference type="InterPro" id="IPR050553">
    <property type="entry name" value="Thioredoxin_ResA/DsbE_sf"/>
</dbReference>
<dbReference type="PROSITE" id="PS51352">
    <property type="entry name" value="THIOREDOXIN_2"/>
    <property type="match status" value="1"/>
</dbReference>
<dbReference type="PANTHER" id="PTHR42852">
    <property type="entry name" value="THIOL:DISULFIDE INTERCHANGE PROTEIN DSBE"/>
    <property type="match status" value="1"/>
</dbReference>
<feature type="compositionally biased region" description="Low complexity" evidence="6">
    <location>
        <begin position="46"/>
        <end position="55"/>
    </location>
</feature>
<dbReference type="InterPro" id="IPR036249">
    <property type="entry name" value="Thioredoxin-like_sf"/>
</dbReference>
<evidence type="ECO:0000313" key="9">
    <source>
        <dbReference type="EMBL" id="KEI43687.1"/>
    </source>
</evidence>
<dbReference type="EMBL" id="JNVU01000037">
    <property type="protein sequence ID" value="KEI43687.1"/>
    <property type="molecule type" value="Genomic_DNA"/>
</dbReference>
<evidence type="ECO:0000256" key="7">
    <source>
        <dbReference type="SAM" id="Phobius"/>
    </source>
</evidence>
<comment type="caution">
    <text evidence="9">The sequence shown here is derived from an EMBL/GenBank/DDBJ whole genome shotgun (WGS) entry which is preliminary data.</text>
</comment>
<name>A0A073AXB4_9PSEU</name>
<keyword evidence="7" id="KW-1133">Transmembrane helix</keyword>
<feature type="region of interest" description="Disordered" evidence="6">
    <location>
        <begin position="33"/>
        <end position="55"/>
    </location>
</feature>
<dbReference type="PANTHER" id="PTHR42852:SF6">
    <property type="entry name" value="THIOL:DISULFIDE INTERCHANGE PROTEIN DSBE"/>
    <property type="match status" value="1"/>
</dbReference>
<feature type="domain" description="Thioredoxin" evidence="8">
    <location>
        <begin position="65"/>
        <end position="209"/>
    </location>
</feature>